<dbReference type="SUPFAM" id="SSF144232">
    <property type="entry name" value="HIT/MYND zinc finger-like"/>
    <property type="match status" value="2"/>
</dbReference>
<keyword evidence="1" id="KW-0479">Metal-binding</keyword>
<dbReference type="GO" id="GO:0005737">
    <property type="term" value="C:cytoplasm"/>
    <property type="evidence" value="ECO:0007669"/>
    <property type="project" value="TreeGrafter"/>
</dbReference>
<organism evidence="8 9">
    <name type="scientific">Triparma columacea</name>
    <dbReference type="NCBI Taxonomy" id="722753"/>
    <lineage>
        <taxon>Eukaryota</taxon>
        <taxon>Sar</taxon>
        <taxon>Stramenopiles</taxon>
        <taxon>Ochrophyta</taxon>
        <taxon>Bolidophyceae</taxon>
        <taxon>Parmales</taxon>
        <taxon>Triparmaceae</taxon>
        <taxon>Triparma</taxon>
    </lineage>
</organism>
<dbReference type="Proteomes" id="UP001165065">
    <property type="component" value="Unassembled WGS sequence"/>
</dbReference>
<dbReference type="PANTHER" id="PTHR13244">
    <property type="entry name" value="ZINC FINGER MYND DOMAIN CONTAINING PROTEIN 10"/>
    <property type="match status" value="1"/>
</dbReference>
<gene>
    <name evidence="8" type="ORF">TrCOL_g7718</name>
</gene>
<evidence type="ECO:0000256" key="1">
    <source>
        <dbReference type="ARBA" id="ARBA00022723"/>
    </source>
</evidence>
<dbReference type="SUPFAM" id="SSF48403">
    <property type="entry name" value="Ankyrin repeat"/>
    <property type="match status" value="1"/>
</dbReference>
<reference evidence="9" key="1">
    <citation type="journal article" date="2023" name="Commun. Biol.">
        <title>Genome analysis of Parmales, the sister group of diatoms, reveals the evolutionary specialization of diatoms from phago-mixotrophs to photoautotrophs.</title>
        <authorList>
            <person name="Ban H."/>
            <person name="Sato S."/>
            <person name="Yoshikawa S."/>
            <person name="Yamada K."/>
            <person name="Nakamura Y."/>
            <person name="Ichinomiya M."/>
            <person name="Sato N."/>
            <person name="Blanc-Mathieu R."/>
            <person name="Endo H."/>
            <person name="Kuwata A."/>
            <person name="Ogata H."/>
        </authorList>
    </citation>
    <scope>NUCLEOTIDE SEQUENCE [LARGE SCALE GENOMIC DNA]</scope>
</reference>
<keyword evidence="3" id="KW-0862">Zinc</keyword>
<dbReference type="SMART" id="SM00248">
    <property type="entry name" value="ANK"/>
    <property type="match status" value="3"/>
</dbReference>
<dbReference type="InterPro" id="IPR013083">
    <property type="entry name" value="Znf_RING/FYVE/PHD"/>
</dbReference>
<dbReference type="Pfam" id="PF01753">
    <property type="entry name" value="zf-MYND"/>
    <property type="match status" value="2"/>
</dbReference>
<feature type="domain" description="MYND-type" evidence="7">
    <location>
        <begin position="408"/>
        <end position="445"/>
    </location>
</feature>
<sequence>MFESQSEVQSSHNSSETTNVPVSSLDDLTDGQQLCCNWAAEQDWDRIKGYAKEHGPEVLLGVWKKHDEQWMAASVLSFASLHQNVEMVKLTLEAGLDNKEAMFAAAQMSMKNVDNSTILRLLFEHGLDPNMDLRVEGVVKYSYNLLISAAKMGHIDQAIALLDHGANVNKTGVTSDGDVASPLTFSVNYGAHDICRLFLTRGAIPTTNDVHYALSFCLNACKGEHPGLSRDVAIKMFTTFLHLGKPDSDVLRDKFNSVVPSYRDPTITNITKHYLQGRPFCCFVCEALTAKERDRDKLLRCPCRNVAYCSRECQVKHWREHRVQCTGPLNQRGESEAMVKKRSKTGKGTKGGGADVGVASSSPSKSKSKSKSAKSSSPHASSGSPPAPSFRPSSGETTIEVLHSSSMCANCGSFGKKKCSRCKGPSYCSKACQVQHWKASHKAECKKRFEPQPLPNCLASEDRTTALVEWRSKHVLQPTPPCLETFVPLPPSPLLLPGCESDARHHNDSKCDAMACILALVQAVPQLQSAMTGTCLGRTLDELKSCVNFEEGKEFDAAAARLGDGYDFSMMLMSVFDVSFPLVKVAPTETNDCPVCCKALDVVNNLLFSNNTSQTTLQCGHVLHTTCFRQMIGAGITKCPICQKEIELRVETRVRIPDSSCPASPSFSFTVKSTAGNNYGFSLTPPPGKFAGDFMSTSLSLRLDSGLIKSPPQHSTSLNDVLASTLLDRRVNGYQDVFTAPLQLDATAGCSVCGIDTFGRVNLSNSYILSISSRDFTDLEEGLVLGTSKSCNGCLQSSRFGGWRYTAVGDNWFQSGEEDKWDEIPDAPWKRGFFLSLPPIFPISIVRSTFKDFDFSEVSFPVVGLDLAPMLPCMPPEGACTLYDLRFMAKYQPINGFGKSSVSGTIAVPVPEGRYMGYAKATDEKWYEYDVCNETRRAPAMDAARRISSKYAVSLVYVRRDVLEGAASEASRGGGLGGGGG</sequence>
<feature type="compositionally biased region" description="Low complexity" evidence="5">
    <location>
        <begin position="1"/>
        <end position="16"/>
    </location>
</feature>
<feature type="region of interest" description="Disordered" evidence="5">
    <location>
        <begin position="332"/>
        <end position="396"/>
    </location>
</feature>
<evidence type="ECO:0000256" key="3">
    <source>
        <dbReference type="ARBA" id="ARBA00022833"/>
    </source>
</evidence>
<dbReference type="AlphaFoldDB" id="A0A9W7GNY9"/>
<dbReference type="SUPFAM" id="SSF57850">
    <property type="entry name" value="RING/U-box"/>
    <property type="match status" value="1"/>
</dbReference>
<dbReference type="Gene3D" id="3.30.40.10">
    <property type="entry name" value="Zinc/RING finger domain, C3HC4 (zinc finger)"/>
    <property type="match status" value="1"/>
</dbReference>
<name>A0A9W7GNY9_9STRA</name>
<dbReference type="GO" id="GO:0008270">
    <property type="term" value="F:zinc ion binding"/>
    <property type="evidence" value="ECO:0007669"/>
    <property type="project" value="UniProtKB-KW"/>
</dbReference>
<dbReference type="PROSITE" id="PS50089">
    <property type="entry name" value="ZF_RING_2"/>
    <property type="match status" value="1"/>
</dbReference>
<evidence type="ECO:0000256" key="2">
    <source>
        <dbReference type="ARBA" id="ARBA00022771"/>
    </source>
</evidence>
<evidence type="ECO:0000256" key="5">
    <source>
        <dbReference type="SAM" id="MobiDB-lite"/>
    </source>
</evidence>
<keyword evidence="9" id="KW-1185">Reference proteome</keyword>
<feature type="domain" description="RING-type" evidence="6">
    <location>
        <begin position="593"/>
        <end position="643"/>
    </location>
</feature>
<dbReference type="Gene3D" id="1.25.40.20">
    <property type="entry name" value="Ankyrin repeat-containing domain"/>
    <property type="match status" value="1"/>
</dbReference>
<protein>
    <submittedName>
        <fullName evidence="8">Uncharacterized protein</fullName>
    </submittedName>
</protein>
<evidence type="ECO:0000259" key="6">
    <source>
        <dbReference type="PROSITE" id="PS50089"/>
    </source>
</evidence>
<feature type="compositionally biased region" description="Low complexity" evidence="5">
    <location>
        <begin position="373"/>
        <end position="394"/>
    </location>
</feature>
<proteinExistence type="predicted"/>
<feature type="compositionally biased region" description="Low complexity" evidence="5">
    <location>
        <begin position="356"/>
        <end position="365"/>
    </location>
</feature>
<feature type="region of interest" description="Disordered" evidence="5">
    <location>
        <begin position="1"/>
        <end position="23"/>
    </location>
</feature>
<dbReference type="Gene3D" id="6.10.140.2220">
    <property type="match status" value="2"/>
</dbReference>
<dbReference type="PANTHER" id="PTHR13244:SF7">
    <property type="entry name" value="ZINC FINGER MYND DOMAIN-CONTAINING PROTEIN 10"/>
    <property type="match status" value="1"/>
</dbReference>
<feature type="domain" description="MYND-type" evidence="7">
    <location>
        <begin position="282"/>
        <end position="325"/>
    </location>
</feature>
<comment type="caution">
    <text evidence="8">The sequence shown here is derived from an EMBL/GenBank/DDBJ whole genome shotgun (WGS) entry which is preliminary data.</text>
</comment>
<evidence type="ECO:0000313" key="8">
    <source>
        <dbReference type="EMBL" id="GMI49154.1"/>
    </source>
</evidence>
<dbReference type="SMART" id="SM00184">
    <property type="entry name" value="RING"/>
    <property type="match status" value="1"/>
</dbReference>
<dbReference type="OrthoDB" id="206772at2759"/>
<dbReference type="InterPro" id="IPR036770">
    <property type="entry name" value="Ankyrin_rpt-contain_sf"/>
</dbReference>
<dbReference type="InterPro" id="IPR001841">
    <property type="entry name" value="Znf_RING"/>
</dbReference>
<accession>A0A9W7GNY9</accession>
<evidence type="ECO:0000313" key="9">
    <source>
        <dbReference type="Proteomes" id="UP001165065"/>
    </source>
</evidence>
<keyword evidence="2 4" id="KW-0863">Zinc-finger</keyword>
<dbReference type="InterPro" id="IPR052298">
    <property type="entry name" value="ZMYND10"/>
</dbReference>
<dbReference type="InterPro" id="IPR002893">
    <property type="entry name" value="Znf_MYND"/>
</dbReference>
<evidence type="ECO:0000256" key="4">
    <source>
        <dbReference type="PROSITE-ProRule" id="PRU00134"/>
    </source>
</evidence>
<dbReference type="InterPro" id="IPR002110">
    <property type="entry name" value="Ankyrin_rpt"/>
</dbReference>
<dbReference type="EMBL" id="BRYA01000470">
    <property type="protein sequence ID" value="GMI49154.1"/>
    <property type="molecule type" value="Genomic_DNA"/>
</dbReference>
<dbReference type="PROSITE" id="PS50865">
    <property type="entry name" value="ZF_MYND_2"/>
    <property type="match status" value="2"/>
</dbReference>
<evidence type="ECO:0000259" key="7">
    <source>
        <dbReference type="PROSITE" id="PS50865"/>
    </source>
</evidence>